<evidence type="ECO:0000256" key="1">
    <source>
        <dbReference type="ARBA" id="ARBA00001933"/>
    </source>
</evidence>
<name>A0A7R8WFC0_9CRUS</name>
<evidence type="ECO:0000256" key="7">
    <source>
        <dbReference type="ARBA" id="ARBA00023239"/>
    </source>
</evidence>
<reference evidence="13" key="1">
    <citation type="submission" date="2020-11" db="EMBL/GenBank/DDBJ databases">
        <authorList>
            <person name="Tran Van P."/>
        </authorList>
    </citation>
    <scope>NUCLEOTIDE SEQUENCE</scope>
</reference>
<dbReference type="EC" id="4.1.1.28" evidence="8"/>
<dbReference type="InterPro" id="IPR015424">
    <property type="entry name" value="PyrdxlP-dep_Trfase"/>
</dbReference>
<evidence type="ECO:0000256" key="12">
    <source>
        <dbReference type="RuleBase" id="RU000382"/>
    </source>
</evidence>
<organism evidence="13">
    <name type="scientific">Cyprideis torosa</name>
    <dbReference type="NCBI Taxonomy" id="163714"/>
    <lineage>
        <taxon>Eukaryota</taxon>
        <taxon>Metazoa</taxon>
        <taxon>Ecdysozoa</taxon>
        <taxon>Arthropoda</taxon>
        <taxon>Crustacea</taxon>
        <taxon>Oligostraca</taxon>
        <taxon>Ostracoda</taxon>
        <taxon>Podocopa</taxon>
        <taxon>Podocopida</taxon>
        <taxon>Cytherocopina</taxon>
        <taxon>Cytheroidea</taxon>
        <taxon>Cytherideidae</taxon>
        <taxon>Cyprideis</taxon>
    </lineage>
</organism>
<dbReference type="PROSITE" id="PS00392">
    <property type="entry name" value="DDC_GAD_HDC_YDC"/>
    <property type="match status" value="1"/>
</dbReference>
<dbReference type="Pfam" id="PF00282">
    <property type="entry name" value="Pyridoxal_deC"/>
    <property type="match status" value="1"/>
</dbReference>
<dbReference type="GO" id="GO:0030170">
    <property type="term" value="F:pyridoxal phosphate binding"/>
    <property type="evidence" value="ECO:0007669"/>
    <property type="project" value="InterPro"/>
</dbReference>
<dbReference type="GO" id="GO:0005737">
    <property type="term" value="C:cytoplasm"/>
    <property type="evidence" value="ECO:0007669"/>
    <property type="project" value="TreeGrafter"/>
</dbReference>
<comment type="similarity">
    <text evidence="2 12">Belongs to the group II decarboxylase family.</text>
</comment>
<evidence type="ECO:0000256" key="11">
    <source>
        <dbReference type="PIRSR" id="PIRSR602129-50"/>
    </source>
</evidence>
<evidence type="ECO:0000256" key="3">
    <source>
        <dbReference type="ARBA" id="ARBA00011738"/>
    </source>
</evidence>
<comment type="cofactor">
    <cofactor evidence="1 11 12">
        <name>pyridoxal 5'-phosphate</name>
        <dbReference type="ChEBI" id="CHEBI:597326"/>
    </cofactor>
</comment>
<proteinExistence type="inferred from homology"/>
<accession>A0A7R8WFC0</accession>
<dbReference type="SUPFAM" id="SSF53383">
    <property type="entry name" value="PLP-dependent transferases"/>
    <property type="match status" value="1"/>
</dbReference>
<gene>
    <name evidence="13" type="ORF">CTOB1V02_LOCUS8487</name>
</gene>
<dbReference type="PANTHER" id="PTHR11999:SF167">
    <property type="entry name" value="AROMATIC-L-AMINO-ACID DECARBOXYLASE"/>
    <property type="match status" value="1"/>
</dbReference>
<dbReference type="EMBL" id="OB662836">
    <property type="protein sequence ID" value="CAD7230629.1"/>
    <property type="molecule type" value="Genomic_DNA"/>
</dbReference>
<dbReference type="GO" id="GO:0042423">
    <property type="term" value="P:catecholamine biosynthetic process"/>
    <property type="evidence" value="ECO:0007669"/>
    <property type="project" value="UniProtKB-KW"/>
</dbReference>
<dbReference type="PANTHER" id="PTHR11999">
    <property type="entry name" value="GROUP II PYRIDOXAL-5-PHOSPHATE DECARBOXYLASE"/>
    <property type="match status" value="1"/>
</dbReference>
<evidence type="ECO:0000256" key="8">
    <source>
        <dbReference type="ARBA" id="ARBA00038886"/>
    </source>
</evidence>
<dbReference type="InterPro" id="IPR002129">
    <property type="entry name" value="PyrdxlP-dep_de-COase"/>
</dbReference>
<dbReference type="Gene3D" id="1.20.1340.10">
    <property type="entry name" value="dopa decarboxylase, N-terminal domain"/>
    <property type="match status" value="1"/>
</dbReference>
<evidence type="ECO:0000256" key="2">
    <source>
        <dbReference type="ARBA" id="ARBA00009533"/>
    </source>
</evidence>
<dbReference type="Gene3D" id="3.90.1150.10">
    <property type="entry name" value="Aspartate Aminotransferase, domain 1"/>
    <property type="match status" value="1"/>
</dbReference>
<dbReference type="GO" id="GO:0019752">
    <property type="term" value="P:carboxylic acid metabolic process"/>
    <property type="evidence" value="ECO:0007669"/>
    <property type="project" value="InterPro"/>
</dbReference>
<dbReference type="GO" id="GO:0004058">
    <property type="term" value="F:aromatic-L-amino-acid decarboxylase activity"/>
    <property type="evidence" value="ECO:0007669"/>
    <property type="project" value="UniProtKB-EC"/>
</dbReference>
<comment type="subunit">
    <text evidence="3">Homodimer.</text>
</comment>
<dbReference type="FunFam" id="1.20.1340.10:FF:000001">
    <property type="entry name" value="Histidine decarboxylase"/>
    <property type="match status" value="1"/>
</dbReference>
<dbReference type="GO" id="GO:0042427">
    <property type="term" value="P:serotonin biosynthetic process"/>
    <property type="evidence" value="ECO:0007669"/>
    <property type="project" value="TreeGrafter"/>
</dbReference>
<dbReference type="InterPro" id="IPR021115">
    <property type="entry name" value="Pyridoxal-P_BS"/>
</dbReference>
<dbReference type="InterPro" id="IPR015421">
    <property type="entry name" value="PyrdxlP-dep_Trfase_major"/>
</dbReference>
<evidence type="ECO:0000256" key="6">
    <source>
        <dbReference type="ARBA" id="ARBA00022898"/>
    </source>
</evidence>
<evidence type="ECO:0000313" key="13">
    <source>
        <dbReference type="EMBL" id="CAD7230629.1"/>
    </source>
</evidence>
<dbReference type="OrthoDB" id="639767at2759"/>
<keyword evidence="5" id="KW-0210">Decarboxylase</keyword>
<dbReference type="GO" id="GO:0006520">
    <property type="term" value="P:amino acid metabolic process"/>
    <property type="evidence" value="ECO:0007669"/>
    <property type="project" value="InterPro"/>
</dbReference>
<evidence type="ECO:0000256" key="5">
    <source>
        <dbReference type="ARBA" id="ARBA00022793"/>
    </source>
</evidence>
<sequence>MMDPEAFRRAAHDMVDYILSYHESLPERRPLANVSPGYLRPLIPSEAPDEPEPWAEVLSDIERVIMPGVTHWHSPHFHAYLPTALSYPSILADMLSDAIACIGFTWLSSPACTELEMVMMDWLAKLLELPEQFKFSTTGGKGGGIIQVLATTGTTNTMAFDDLTSLGKVCEKYSLWMHVDGAYAGSACICPEYRHILNGVEYAESFNFNPHKWMMVNFDCSAMWFKDASQMTEAFNVDPVYLKHQHQGIIPDFRHWQIPLGRRFRSLKMWFVFRLIGANALREHIRKQCGLAKQFQAMVDADDRFQIVTPATLGLTTFRLKGENELNETLVQRLNANGKIHLVPAKLDGQFILRFAICGEKTSADDVKYAWQEICELAEEVLKGSTTTN</sequence>
<dbReference type="InterPro" id="IPR015422">
    <property type="entry name" value="PyrdxlP-dep_Trfase_small"/>
</dbReference>
<keyword evidence="6 11" id="KW-0663">Pyridoxal phosphate</keyword>
<dbReference type="AlphaFoldDB" id="A0A7R8WFC0"/>
<dbReference type="Gene3D" id="3.40.640.10">
    <property type="entry name" value="Type I PLP-dependent aspartate aminotransferase-like (Major domain)"/>
    <property type="match status" value="2"/>
</dbReference>
<keyword evidence="7 12" id="KW-0456">Lyase</keyword>
<dbReference type="InterPro" id="IPR010977">
    <property type="entry name" value="Aromatic_deC"/>
</dbReference>
<evidence type="ECO:0000256" key="9">
    <source>
        <dbReference type="ARBA" id="ARBA00040968"/>
    </source>
</evidence>
<dbReference type="PRINTS" id="PR00800">
    <property type="entry name" value="YHDCRBOXLASE"/>
</dbReference>
<evidence type="ECO:0000256" key="4">
    <source>
        <dbReference type="ARBA" id="ARBA00022584"/>
    </source>
</evidence>
<protein>
    <recommendedName>
        <fullName evidence="9">Aromatic-L-amino-acid decarboxylase</fullName>
        <ecNumber evidence="8">4.1.1.28</ecNumber>
    </recommendedName>
    <alternativeName>
        <fullName evidence="10">DOPA decarboxylase</fullName>
    </alternativeName>
</protein>
<keyword evidence="4" id="KW-0127">Catecholamine biosynthesis</keyword>
<evidence type="ECO:0000256" key="10">
    <source>
        <dbReference type="ARBA" id="ARBA00041275"/>
    </source>
</evidence>
<feature type="modified residue" description="N6-(pyridoxal phosphate)lysine" evidence="11">
    <location>
        <position position="212"/>
    </location>
</feature>